<evidence type="ECO:0000313" key="2">
    <source>
        <dbReference type="Proteomes" id="UP001289374"/>
    </source>
</evidence>
<keyword evidence="2" id="KW-1185">Reference proteome</keyword>
<evidence type="ECO:0000313" key="1">
    <source>
        <dbReference type="EMBL" id="KAK4388059.1"/>
    </source>
</evidence>
<organism evidence="1 2">
    <name type="scientific">Sesamum angolense</name>
    <dbReference type="NCBI Taxonomy" id="2727404"/>
    <lineage>
        <taxon>Eukaryota</taxon>
        <taxon>Viridiplantae</taxon>
        <taxon>Streptophyta</taxon>
        <taxon>Embryophyta</taxon>
        <taxon>Tracheophyta</taxon>
        <taxon>Spermatophyta</taxon>
        <taxon>Magnoliopsida</taxon>
        <taxon>eudicotyledons</taxon>
        <taxon>Gunneridae</taxon>
        <taxon>Pentapetalae</taxon>
        <taxon>asterids</taxon>
        <taxon>lamiids</taxon>
        <taxon>Lamiales</taxon>
        <taxon>Pedaliaceae</taxon>
        <taxon>Sesamum</taxon>
    </lineage>
</organism>
<dbReference type="AlphaFoldDB" id="A0AAE1W7B8"/>
<comment type="caution">
    <text evidence="1">The sequence shown here is derived from an EMBL/GenBank/DDBJ whole genome shotgun (WGS) entry which is preliminary data.</text>
</comment>
<sequence>MKTLMKEDSSDADSNSFLLDDNSSIPFSVDDISRSLQHTDFTRVQEIVDIDPANALMYIQFPDLHPHRCPKCRIA</sequence>
<gene>
    <name evidence="1" type="ORF">Sango_2412500</name>
</gene>
<dbReference type="Proteomes" id="UP001289374">
    <property type="component" value="Unassembled WGS sequence"/>
</dbReference>
<protein>
    <submittedName>
        <fullName evidence="1">Myosin-6</fullName>
    </submittedName>
</protein>
<name>A0AAE1W7B8_9LAMI</name>
<reference evidence="1" key="1">
    <citation type="submission" date="2020-06" db="EMBL/GenBank/DDBJ databases">
        <authorList>
            <person name="Li T."/>
            <person name="Hu X."/>
            <person name="Zhang T."/>
            <person name="Song X."/>
            <person name="Zhang H."/>
            <person name="Dai N."/>
            <person name="Sheng W."/>
            <person name="Hou X."/>
            <person name="Wei L."/>
        </authorList>
    </citation>
    <scope>NUCLEOTIDE SEQUENCE</scope>
    <source>
        <strain evidence="1">K16</strain>
        <tissue evidence="1">Leaf</tissue>
    </source>
</reference>
<dbReference type="EMBL" id="JACGWL010000014">
    <property type="protein sequence ID" value="KAK4388059.1"/>
    <property type="molecule type" value="Genomic_DNA"/>
</dbReference>
<proteinExistence type="predicted"/>
<reference evidence="1" key="2">
    <citation type="journal article" date="2024" name="Plant">
        <title>Genomic evolution and insights into agronomic trait innovations of Sesamum species.</title>
        <authorList>
            <person name="Miao H."/>
            <person name="Wang L."/>
            <person name="Qu L."/>
            <person name="Liu H."/>
            <person name="Sun Y."/>
            <person name="Le M."/>
            <person name="Wang Q."/>
            <person name="Wei S."/>
            <person name="Zheng Y."/>
            <person name="Lin W."/>
            <person name="Duan Y."/>
            <person name="Cao H."/>
            <person name="Xiong S."/>
            <person name="Wang X."/>
            <person name="Wei L."/>
            <person name="Li C."/>
            <person name="Ma Q."/>
            <person name="Ju M."/>
            <person name="Zhao R."/>
            <person name="Li G."/>
            <person name="Mu C."/>
            <person name="Tian Q."/>
            <person name="Mei H."/>
            <person name="Zhang T."/>
            <person name="Gao T."/>
            <person name="Zhang H."/>
        </authorList>
    </citation>
    <scope>NUCLEOTIDE SEQUENCE</scope>
    <source>
        <strain evidence="1">K16</strain>
    </source>
</reference>
<accession>A0AAE1W7B8</accession>